<evidence type="ECO:0000256" key="4">
    <source>
        <dbReference type="ARBA" id="ARBA00022692"/>
    </source>
</evidence>
<keyword evidence="8 12" id="KW-0472">Membrane</keyword>
<dbReference type="AlphaFoldDB" id="A0A8J2YCV1"/>
<organism evidence="14 15">
    <name type="scientific">Pullulanibacillus camelliae</name>
    <dbReference type="NCBI Taxonomy" id="1707096"/>
    <lineage>
        <taxon>Bacteria</taxon>
        <taxon>Bacillati</taxon>
        <taxon>Bacillota</taxon>
        <taxon>Bacilli</taxon>
        <taxon>Bacillales</taxon>
        <taxon>Sporolactobacillaceae</taxon>
        <taxon>Pullulanibacillus</taxon>
    </lineage>
</organism>
<evidence type="ECO:0000256" key="12">
    <source>
        <dbReference type="HAMAP-Rule" id="MF_01811"/>
    </source>
</evidence>
<keyword evidence="2 12" id="KW-0813">Transport</keyword>
<evidence type="ECO:0000313" key="14">
    <source>
        <dbReference type="EMBL" id="GGE38235.1"/>
    </source>
</evidence>
<keyword evidence="6 12" id="KW-0653">Protein transport</keyword>
<dbReference type="GO" id="GO:0005886">
    <property type="term" value="C:plasma membrane"/>
    <property type="evidence" value="ECO:0007669"/>
    <property type="project" value="UniProtKB-SubCell"/>
</dbReference>
<dbReference type="PANTHER" id="PTHR12428:SF65">
    <property type="entry name" value="CYTOCHROME C OXIDASE ASSEMBLY PROTEIN COX18, MITOCHONDRIAL"/>
    <property type="match status" value="1"/>
</dbReference>
<keyword evidence="15" id="KW-1185">Reference proteome</keyword>
<dbReference type="InterPro" id="IPR023060">
    <property type="entry name" value="YidC/YidC1/YidC2_Firmicutes"/>
</dbReference>
<dbReference type="PROSITE" id="PS51257">
    <property type="entry name" value="PROKAR_LIPOPROTEIN"/>
    <property type="match status" value="1"/>
</dbReference>
<keyword evidence="11 12" id="KW-0449">Lipoprotein</keyword>
<feature type="transmembrane region" description="Helical" evidence="12">
    <location>
        <begin position="159"/>
        <end position="180"/>
    </location>
</feature>
<evidence type="ECO:0000256" key="7">
    <source>
        <dbReference type="ARBA" id="ARBA00022989"/>
    </source>
</evidence>
<protein>
    <recommendedName>
        <fullName evidence="12">Membrane protein insertase YidC</fullName>
    </recommendedName>
    <alternativeName>
        <fullName evidence="12">Foldase YidC</fullName>
    </alternativeName>
    <alternativeName>
        <fullName evidence="12">Membrane integrase YidC</fullName>
    </alternativeName>
    <alternativeName>
        <fullName evidence="12">Membrane protein YidC</fullName>
    </alternativeName>
</protein>
<evidence type="ECO:0000259" key="13">
    <source>
        <dbReference type="Pfam" id="PF02096"/>
    </source>
</evidence>
<accession>A0A8J2YCV1</accession>
<dbReference type="InterPro" id="IPR028055">
    <property type="entry name" value="YidC/Oxa/ALB_C"/>
</dbReference>
<name>A0A8J2YCV1_9BACL</name>
<keyword evidence="7 12" id="KW-1133">Transmembrane helix</keyword>
<reference evidence="14" key="1">
    <citation type="journal article" date="2014" name="Int. J. Syst. Evol. Microbiol.">
        <title>Complete genome sequence of Corynebacterium casei LMG S-19264T (=DSM 44701T), isolated from a smear-ripened cheese.</title>
        <authorList>
            <consortium name="US DOE Joint Genome Institute (JGI-PGF)"/>
            <person name="Walter F."/>
            <person name="Albersmeier A."/>
            <person name="Kalinowski J."/>
            <person name="Ruckert C."/>
        </authorList>
    </citation>
    <scope>NUCLEOTIDE SEQUENCE</scope>
    <source>
        <strain evidence="14">CGMCC 1.15371</strain>
    </source>
</reference>
<evidence type="ECO:0000256" key="3">
    <source>
        <dbReference type="ARBA" id="ARBA00022475"/>
    </source>
</evidence>
<evidence type="ECO:0000256" key="1">
    <source>
        <dbReference type="ARBA" id="ARBA00004651"/>
    </source>
</evidence>
<dbReference type="PRINTS" id="PR00701">
    <property type="entry name" value="60KDINNERMP"/>
</dbReference>
<dbReference type="NCBIfam" id="TIGR03592">
    <property type="entry name" value="yidC_oxa1_cterm"/>
    <property type="match status" value="1"/>
</dbReference>
<sequence>MKKYVWILSALGLLMLSGCQQQQGSTGFFHHTFVEPFAALIQWTASLFAGDYGLAIIVITLVIRLALSPLMIRQYVNQNKMKEKMAALKPELDAIQKQIKETKDQQKQRELQQEMMGLYSKHGVNPLSMGCLPLVIQMPILMAFYYAIRSSSEIASHHFLWFSLGSPDVFLTLIAGAVYFLQFKVSQSFMPNPQQGSMKWVGLISPIMIMVFSFQTPAVFPLYWTVGGSFLIIQSWVANRLMQRKQAESEALPRS</sequence>
<dbReference type="GO" id="GO:0032977">
    <property type="term" value="F:membrane insertase activity"/>
    <property type="evidence" value="ECO:0007669"/>
    <property type="project" value="InterPro"/>
</dbReference>
<dbReference type="EMBL" id="BMIR01000006">
    <property type="protein sequence ID" value="GGE38235.1"/>
    <property type="molecule type" value="Genomic_DNA"/>
</dbReference>
<keyword evidence="10 12" id="KW-0143">Chaperone</keyword>
<evidence type="ECO:0000256" key="8">
    <source>
        <dbReference type="ARBA" id="ARBA00023136"/>
    </source>
</evidence>
<dbReference type="GO" id="GO:0015031">
    <property type="term" value="P:protein transport"/>
    <property type="evidence" value="ECO:0007669"/>
    <property type="project" value="UniProtKB-KW"/>
</dbReference>
<gene>
    <name evidence="14" type="primary">yidC1</name>
    <name evidence="12" type="synonym">yidC</name>
    <name evidence="14" type="ORF">GCM10011391_16270</name>
</gene>
<evidence type="ECO:0000256" key="9">
    <source>
        <dbReference type="ARBA" id="ARBA00023139"/>
    </source>
</evidence>
<keyword evidence="5 12" id="KW-0732">Signal</keyword>
<dbReference type="PANTHER" id="PTHR12428">
    <property type="entry name" value="OXA1"/>
    <property type="match status" value="1"/>
</dbReference>
<comment type="function">
    <text evidence="12">Required for the insertion and/or proper folding and/or complex formation of integral membrane proteins into the membrane. Involved in integration of membrane proteins that insert both dependently and independently of the Sec translocase complex, as well as at least some lipoproteins.</text>
</comment>
<dbReference type="HAMAP" id="MF_01811">
    <property type="entry name" value="YidC_type2"/>
    <property type="match status" value="1"/>
</dbReference>
<evidence type="ECO:0000256" key="5">
    <source>
        <dbReference type="ARBA" id="ARBA00022729"/>
    </source>
</evidence>
<comment type="subcellular location">
    <subcellularLocation>
        <location evidence="1 12">Cell membrane</location>
        <topology evidence="1 12">Multi-pass membrane protein</topology>
    </subcellularLocation>
</comment>
<feature type="transmembrane region" description="Helical" evidence="12">
    <location>
        <begin position="124"/>
        <end position="147"/>
    </location>
</feature>
<reference evidence="14" key="2">
    <citation type="submission" date="2020-09" db="EMBL/GenBank/DDBJ databases">
        <authorList>
            <person name="Sun Q."/>
            <person name="Zhou Y."/>
        </authorList>
    </citation>
    <scope>NUCLEOTIDE SEQUENCE</scope>
    <source>
        <strain evidence="14">CGMCC 1.15371</strain>
    </source>
</reference>
<feature type="transmembrane region" description="Helical" evidence="12">
    <location>
        <begin position="200"/>
        <end position="216"/>
    </location>
</feature>
<feature type="transmembrane region" description="Helical" evidence="12">
    <location>
        <begin position="52"/>
        <end position="72"/>
    </location>
</feature>
<evidence type="ECO:0000256" key="2">
    <source>
        <dbReference type="ARBA" id="ARBA00022448"/>
    </source>
</evidence>
<evidence type="ECO:0000256" key="11">
    <source>
        <dbReference type="ARBA" id="ARBA00023288"/>
    </source>
</evidence>
<dbReference type="Proteomes" id="UP000628775">
    <property type="component" value="Unassembled WGS sequence"/>
</dbReference>
<comment type="similarity">
    <text evidence="12">Belongs to the OXA1/ALB3/YidC family. Type 2 subfamily.</text>
</comment>
<dbReference type="GO" id="GO:0051205">
    <property type="term" value="P:protein insertion into membrane"/>
    <property type="evidence" value="ECO:0007669"/>
    <property type="project" value="TreeGrafter"/>
</dbReference>
<dbReference type="Pfam" id="PF02096">
    <property type="entry name" value="60KD_IMP"/>
    <property type="match status" value="1"/>
</dbReference>
<keyword evidence="3 12" id="KW-1003">Cell membrane</keyword>
<dbReference type="CDD" id="cd20070">
    <property type="entry name" value="5TM_YidC_Alb3"/>
    <property type="match status" value="1"/>
</dbReference>
<evidence type="ECO:0000256" key="6">
    <source>
        <dbReference type="ARBA" id="ARBA00022927"/>
    </source>
</evidence>
<dbReference type="RefSeq" id="WP_188691938.1">
    <property type="nucleotide sequence ID" value="NZ_BMIR01000006.1"/>
</dbReference>
<keyword evidence="9" id="KW-0564">Palmitate</keyword>
<feature type="domain" description="Membrane insertase YidC/Oxa/ALB C-terminal" evidence="13">
    <location>
        <begin position="52"/>
        <end position="240"/>
    </location>
</feature>
<proteinExistence type="inferred from homology"/>
<keyword evidence="4 12" id="KW-0812">Transmembrane</keyword>
<dbReference type="InterPro" id="IPR047196">
    <property type="entry name" value="YidC_ALB_C"/>
</dbReference>
<evidence type="ECO:0000313" key="15">
    <source>
        <dbReference type="Proteomes" id="UP000628775"/>
    </source>
</evidence>
<dbReference type="InterPro" id="IPR001708">
    <property type="entry name" value="YidC/ALB3/OXA1/COX18"/>
</dbReference>
<comment type="caution">
    <text evidence="14">The sequence shown here is derived from an EMBL/GenBank/DDBJ whole genome shotgun (WGS) entry which is preliminary data.</text>
</comment>
<evidence type="ECO:0000256" key="10">
    <source>
        <dbReference type="ARBA" id="ARBA00023186"/>
    </source>
</evidence>